<proteinExistence type="predicted"/>
<gene>
    <name evidence="1" type="ORF">SAMN04488118_10771</name>
</gene>
<name>A0A1G5R0Q4_9RHOB</name>
<protein>
    <submittedName>
        <fullName evidence="1">Uncharacterized protein</fullName>
    </submittedName>
</protein>
<evidence type="ECO:0000313" key="2">
    <source>
        <dbReference type="Proteomes" id="UP000198767"/>
    </source>
</evidence>
<dbReference type="Proteomes" id="UP000198767">
    <property type="component" value="Unassembled WGS sequence"/>
</dbReference>
<sequence>MIFLFALPRTQTAHEEKSTWQKERAAIKTALDQRKTRRRVLRRRLFFRWIKRTRRLAGAYLIQPLKQLLKTHGSDLDL</sequence>
<organism evidence="1 2">
    <name type="scientific">Epibacterium ulvae</name>
    <dbReference type="NCBI Taxonomy" id="1156985"/>
    <lineage>
        <taxon>Bacteria</taxon>
        <taxon>Pseudomonadati</taxon>
        <taxon>Pseudomonadota</taxon>
        <taxon>Alphaproteobacteria</taxon>
        <taxon>Rhodobacterales</taxon>
        <taxon>Roseobacteraceae</taxon>
        <taxon>Epibacterium</taxon>
    </lineage>
</organism>
<dbReference type="EMBL" id="FMWG01000007">
    <property type="protein sequence ID" value="SCZ67536.1"/>
    <property type="molecule type" value="Genomic_DNA"/>
</dbReference>
<dbReference type="AlphaFoldDB" id="A0A1G5R0Q4"/>
<evidence type="ECO:0000313" key="1">
    <source>
        <dbReference type="EMBL" id="SCZ67536.1"/>
    </source>
</evidence>
<accession>A0A1G5R0Q4</accession>
<keyword evidence="2" id="KW-1185">Reference proteome</keyword>
<reference evidence="1 2" key="1">
    <citation type="submission" date="2016-10" db="EMBL/GenBank/DDBJ databases">
        <authorList>
            <person name="de Groot N.N."/>
        </authorList>
    </citation>
    <scope>NUCLEOTIDE SEQUENCE [LARGE SCALE GENOMIC DNA]</scope>
    <source>
        <strain evidence="1 2">U95</strain>
    </source>
</reference>